<dbReference type="Pfam" id="PF00732">
    <property type="entry name" value="GMC_oxred_N"/>
    <property type="match status" value="1"/>
</dbReference>
<feature type="signal peptide" evidence="4">
    <location>
        <begin position="1"/>
        <end position="21"/>
    </location>
</feature>
<keyword evidence="3" id="KW-0274">FAD</keyword>
<feature type="binding site" evidence="3">
    <location>
        <begin position="144"/>
        <end position="147"/>
    </location>
    <ligand>
        <name>FAD</name>
        <dbReference type="ChEBI" id="CHEBI:57692"/>
    </ligand>
</feature>
<comment type="cofactor">
    <cofactor evidence="3">
        <name>FAD</name>
        <dbReference type="ChEBI" id="CHEBI:57692"/>
    </cofactor>
</comment>
<feature type="binding site" evidence="3">
    <location>
        <position position="136"/>
    </location>
    <ligand>
        <name>FAD</name>
        <dbReference type="ChEBI" id="CHEBI:57692"/>
    </ligand>
</feature>
<dbReference type="Pfam" id="PF05199">
    <property type="entry name" value="GMC_oxred_C"/>
    <property type="match status" value="1"/>
</dbReference>
<accession>A0A9P0HDQ9</accession>
<dbReference type="PANTHER" id="PTHR11552">
    <property type="entry name" value="GLUCOSE-METHANOL-CHOLINE GMC OXIDOREDUCTASE"/>
    <property type="match status" value="1"/>
</dbReference>
<reference evidence="6" key="1">
    <citation type="submission" date="2022-01" db="EMBL/GenBank/DDBJ databases">
        <authorList>
            <person name="King R."/>
        </authorList>
    </citation>
    <scope>NUCLEOTIDE SEQUENCE</scope>
</reference>
<dbReference type="EMBL" id="OV725080">
    <property type="protein sequence ID" value="CAH1400139.1"/>
    <property type="molecule type" value="Genomic_DNA"/>
</dbReference>
<dbReference type="Gene3D" id="3.30.560.10">
    <property type="entry name" value="Glucose Oxidase, domain 3"/>
    <property type="match status" value="1"/>
</dbReference>
<dbReference type="PIRSF" id="PIRSF000137">
    <property type="entry name" value="Alcohol_oxidase"/>
    <property type="match status" value="1"/>
</dbReference>
<feature type="domain" description="Glucose-methanol-choline oxidoreductase N-terminal" evidence="5">
    <location>
        <begin position="311"/>
        <end position="325"/>
    </location>
</feature>
<gene>
    <name evidence="6" type="ORF">NEZAVI_LOCUS9439</name>
</gene>
<dbReference type="GO" id="GO:0016614">
    <property type="term" value="F:oxidoreductase activity, acting on CH-OH group of donors"/>
    <property type="evidence" value="ECO:0007669"/>
    <property type="project" value="InterPro"/>
</dbReference>
<dbReference type="PANTHER" id="PTHR11552:SF158">
    <property type="entry name" value="GH23626P-RELATED"/>
    <property type="match status" value="1"/>
</dbReference>
<evidence type="ECO:0000259" key="5">
    <source>
        <dbReference type="PROSITE" id="PS00624"/>
    </source>
</evidence>
<sequence length="619" mass="68881">MLRPSIRLLAVTCCFLALGLADYPPLLSSMLQWITKGMSMPNYEPPDTDKPRQEYDFIIVGAGSAGSVLANRLTEIEDWNVLLIEAGGPENIIMTIPLLSPFLQFTGVNWRYFSEPSPYSCKGLKDGRCPVPRGKVMGGSSVINFMVYTRGDRRDYDHWEAMGNRGWSWNDVYPYFLKSEACQSDAFNYMVNPSFHHQKGYLSVDTAPYKSELAHAFVKAGGELGFKVGDYNGGNIEGFSYVQSTTKNGSRFSASRAFLHPIRKRKNLSVVKYGMVTKVLLEGDKAVGVEYVKGNRKFRVRARKEVILSAGAINSPQLLMLSGIGPKKHLMEMNIPVVQDLPVGENLMDHPVIGNVIYTVDKPVSLTEDMVVEADVIANYMLNNKGPLTATGGLEALAFVDVYDPHGPNSFPNLEIQFCISSPLAMQFLNANFGINDKIFNQVYKSNGSVHSYLMFMNVMRPKSRGRITLKSTDPFTKPRIDLGFFSHPDDVKILVKGVELSNNISRTSAFKSFSPKLYDKPIPGCDHHPRNSEAYWACHARFITVTNYHQSGTCKMGPPGNPTSVVDPRLRVIGIRNLRVIDASIMPMIVSAHTNAPTIMIGEKGADMIKEDYNRLKV</sequence>
<dbReference type="Proteomes" id="UP001152798">
    <property type="component" value="Chromosome 4"/>
</dbReference>
<keyword evidence="7" id="KW-1185">Reference proteome</keyword>
<dbReference type="InterPro" id="IPR007867">
    <property type="entry name" value="GMC_OxRtase_C"/>
</dbReference>
<evidence type="ECO:0000256" key="2">
    <source>
        <dbReference type="PIRSR" id="PIRSR000137-1"/>
    </source>
</evidence>
<keyword evidence="3" id="KW-0285">Flavoprotein</keyword>
<dbReference type="SUPFAM" id="SSF54373">
    <property type="entry name" value="FAD-linked reductases, C-terminal domain"/>
    <property type="match status" value="1"/>
</dbReference>
<feature type="active site" description="Proton acceptor" evidence="2">
    <location>
        <position position="594"/>
    </location>
</feature>
<dbReference type="SUPFAM" id="SSF51905">
    <property type="entry name" value="FAD/NAD(P)-binding domain"/>
    <property type="match status" value="1"/>
</dbReference>
<name>A0A9P0HDQ9_NEZVI</name>
<dbReference type="InterPro" id="IPR000172">
    <property type="entry name" value="GMC_OxRdtase_N"/>
</dbReference>
<evidence type="ECO:0000256" key="1">
    <source>
        <dbReference type="ARBA" id="ARBA00010790"/>
    </source>
</evidence>
<feature type="chain" id="PRO_5040177290" description="Glucose-methanol-choline oxidoreductase N-terminal domain-containing protein" evidence="4">
    <location>
        <begin position="22"/>
        <end position="619"/>
    </location>
</feature>
<dbReference type="AlphaFoldDB" id="A0A9P0HDQ9"/>
<evidence type="ECO:0000256" key="4">
    <source>
        <dbReference type="SAM" id="SignalP"/>
    </source>
</evidence>
<dbReference type="PROSITE" id="PS00624">
    <property type="entry name" value="GMC_OXRED_2"/>
    <property type="match status" value="1"/>
</dbReference>
<dbReference type="GO" id="GO:0050660">
    <property type="term" value="F:flavin adenine dinucleotide binding"/>
    <property type="evidence" value="ECO:0007669"/>
    <property type="project" value="InterPro"/>
</dbReference>
<feature type="active site" description="Proton donor" evidence="2">
    <location>
        <position position="550"/>
    </location>
</feature>
<evidence type="ECO:0000313" key="7">
    <source>
        <dbReference type="Proteomes" id="UP001152798"/>
    </source>
</evidence>
<evidence type="ECO:0000256" key="3">
    <source>
        <dbReference type="PIRSR" id="PIRSR000137-2"/>
    </source>
</evidence>
<feature type="binding site" evidence="3">
    <location>
        <position position="276"/>
    </location>
    <ligand>
        <name>FAD</name>
        <dbReference type="ChEBI" id="CHEBI:57692"/>
    </ligand>
</feature>
<organism evidence="6 7">
    <name type="scientific">Nezara viridula</name>
    <name type="common">Southern green stink bug</name>
    <name type="synonym">Cimex viridulus</name>
    <dbReference type="NCBI Taxonomy" id="85310"/>
    <lineage>
        <taxon>Eukaryota</taxon>
        <taxon>Metazoa</taxon>
        <taxon>Ecdysozoa</taxon>
        <taxon>Arthropoda</taxon>
        <taxon>Hexapoda</taxon>
        <taxon>Insecta</taxon>
        <taxon>Pterygota</taxon>
        <taxon>Neoptera</taxon>
        <taxon>Paraneoptera</taxon>
        <taxon>Hemiptera</taxon>
        <taxon>Heteroptera</taxon>
        <taxon>Panheteroptera</taxon>
        <taxon>Pentatomomorpha</taxon>
        <taxon>Pentatomoidea</taxon>
        <taxon>Pentatomidae</taxon>
        <taxon>Pentatominae</taxon>
        <taxon>Nezara</taxon>
    </lineage>
</organism>
<comment type="similarity">
    <text evidence="1">Belongs to the GMC oxidoreductase family.</text>
</comment>
<keyword evidence="4" id="KW-0732">Signal</keyword>
<dbReference type="Gene3D" id="3.50.50.60">
    <property type="entry name" value="FAD/NAD(P)-binding domain"/>
    <property type="match status" value="1"/>
</dbReference>
<dbReference type="OrthoDB" id="269227at2759"/>
<proteinExistence type="inferred from homology"/>
<dbReference type="InterPro" id="IPR036188">
    <property type="entry name" value="FAD/NAD-bd_sf"/>
</dbReference>
<evidence type="ECO:0000313" key="6">
    <source>
        <dbReference type="EMBL" id="CAH1400139.1"/>
    </source>
</evidence>
<protein>
    <recommendedName>
        <fullName evidence="5">Glucose-methanol-choline oxidoreductase N-terminal domain-containing protein</fullName>
    </recommendedName>
</protein>
<dbReference type="InterPro" id="IPR012132">
    <property type="entry name" value="GMC_OxRdtase"/>
</dbReference>